<dbReference type="AlphaFoldDB" id="A0A2V3A7J5"/>
<organism evidence="1 2">
    <name type="scientific">Cytobacillus oceanisediminis</name>
    <dbReference type="NCBI Taxonomy" id="665099"/>
    <lineage>
        <taxon>Bacteria</taxon>
        <taxon>Bacillati</taxon>
        <taxon>Bacillota</taxon>
        <taxon>Bacilli</taxon>
        <taxon>Bacillales</taxon>
        <taxon>Bacillaceae</taxon>
        <taxon>Cytobacillus</taxon>
    </lineage>
</organism>
<sequence>MNGFLLFLVRNLWKERNFQDLFTDETEVKQLSAKEIKVINSLGDGLYAQHKELISLIYTDDGWKIHGLKWEYE</sequence>
<gene>
    <name evidence="1" type="ORF">DFO73_10458</name>
</gene>
<evidence type="ECO:0000313" key="2">
    <source>
        <dbReference type="Proteomes" id="UP000247150"/>
    </source>
</evidence>
<dbReference type="EMBL" id="QGTW01000004">
    <property type="protein sequence ID" value="PWW29427.1"/>
    <property type="molecule type" value="Genomic_DNA"/>
</dbReference>
<reference evidence="1 2" key="1">
    <citation type="submission" date="2018-05" db="EMBL/GenBank/DDBJ databases">
        <title>Freshwater and sediment microbial communities from various areas in North America, analyzing microbe dynamics in response to fracking.</title>
        <authorList>
            <person name="Lamendella R."/>
        </authorList>
    </citation>
    <scope>NUCLEOTIDE SEQUENCE [LARGE SCALE GENOMIC DNA]</scope>
    <source>
        <strain evidence="1 2">15_TX</strain>
    </source>
</reference>
<protein>
    <submittedName>
        <fullName evidence="1">Uncharacterized protein</fullName>
    </submittedName>
</protein>
<evidence type="ECO:0000313" key="1">
    <source>
        <dbReference type="EMBL" id="PWW29427.1"/>
    </source>
</evidence>
<dbReference type="Proteomes" id="UP000247150">
    <property type="component" value="Unassembled WGS sequence"/>
</dbReference>
<accession>A0A2V3A7J5</accession>
<comment type="caution">
    <text evidence="1">The sequence shown here is derived from an EMBL/GenBank/DDBJ whole genome shotgun (WGS) entry which is preliminary data.</text>
</comment>
<proteinExistence type="predicted"/>
<name>A0A2V3A7J5_9BACI</name>